<dbReference type="EMBL" id="SDAM02004199">
    <property type="protein sequence ID" value="KAH6820246.1"/>
    <property type="molecule type" value="Genomic_DNA"/>
</dbReference>
<feature type="domain" description="DUF3741" evidence="3">
    <location>
        <begin position="124"/>
        <end position="154"/>
    </location>
</feature>
<feature type="compositionally biased region" description="Polar residues" evidence="1">
    <location>
        <begin position="503"/>
        <end position="513"/>
    </location>
</feature>
<feature type="compositionally biased region" description="Polar residues" evidence="1">
    <location>
        <begin position="528"/>
        <end position="541"/>
    </location>
</feature>
<accession>A0AAD4IS01</accession>
<organism evidence="4 5">
    <name type="scientific">Perilla frutescens var. hirtella</name>
    <name type="common">Perilla citriodora</name>
    <name type="synonym">Perilla setoyensis</name>
    <dbReference type="NCBI Taxonomy" id="608512"/>
    <lineage>
        <taxon>Eukaryota</taxon>
        <taxon>Viridiplantae</taxon>
        <taxon>Streptophyta</taxon>
        <taxon>Embryophyta</taxon>
        <taxon>Tracheophyta</taxon>
        <taxon>Spermatophyta</taxon>
        <taxon>Magnoliopsida</taxon>
        <taxon>eudicotyledons</taxon>
        <taxon>Gunneridae</taxon>
        <taxon>Pentapetalae</taxon>
        <taxon>asterids</taxon>
        <taxon>lamiids</taxon>
        <taxon>Lamiales</taxon>
        <taxon>Lamiaceae</taxon>
        <taxon>Nepetoideae</taxon>
        <taxon>Elsholtzieae</taxon>
        <taxon>Perilla</taxon>
    </lineage>
</organism>
<feature type="compositionally biased region" description="Basic and acidic residues" evidence="1">
    <location>
        <begin position="471"/>
        <end position="497"/>
    </location>
</feature>
<feature type="compositionally biased region" description="Polar residues" evidence="1">
    <location>
        <begin position="447"/>
        <end position="470"/>
    </location>
</feature>
<feature type="compositionally biased region" description="Low complexity" evidence="1">
    <location>
        <begin position="697"/>
        <end position="711"/>
    </location>
</feature>
<dbReference type="InterPro" id="IPR032795">
    <property type="entry name" value="DUF3741-assoc"/>
</dbReference>
<evidence type="ECO:0000256" key="1">
    <source>
        <dbReference type="SAM" id="MobiDB-lite"/>
    </source>
</evidence>
<dbReference type="Pfam" id="PF14383">
    <property type="entry name" value="VARLMGL"/>
    <property type="match status" value="1"/>
</dbReference>
<sequence>MKKKERKEPLNFSFFLLQQGPTHTFDAHAIGEAREVPIFKWAVMGIEKQGSKGGNYVGGFLQMFDWNAKSRKKLFSSKTEVPEQSKQKKRCDGNLPMTRLHMMDVDENATGSSVKESSDHSCASSVIDEDFCGTKAPGVVARLMGLDSLPKSSIPDPYSTPLFSSCSLRDAYYQTKNLGYCQDQAMQSSSLQDVSIRNNMELNHLRVIHKPIEKFQTEILPPKSAKSIPITHHKLLSPIKRANFIPPKDAVHIMEAAARIIEPGPQVSTKAKMPPVGSSSVPLRVRDLKEKAEAAQKPSKLCEGSQRKAESRAIKSFRGDSMNKSWNGSADATPIRVMPDSDETSIGVKSKGKSISLALQAKANVQKRGGLNVNGNRNLISQKESCEVSPSHPFKSQSTTQKSMVKKPSIQNGSSVLQQNNQKQNCIADRGKLSSKCNLKGGKILSGESSSTRQRNSSKASSTSRVNSRKLSSEVKDEKREVLSSNRERVTSKKRSVDGSYHSGKNQAAQNLQIDRRGKDIQSRDFTDSQSSWDQNSGGTGTDVISFTFTAPMARLEPDSGRPREAGETCKILSAGYQSERSSLSSDGTSGSRLSFHGHNVKGGDALSTLLEQKLKELADKVEFSQQKSGTDLHDMVHGLEATTTSRMSEACKAEDGMLIFNEVGLDETSMSDGNISQARKLLNCRLPSPVSVLEHSSFTDSCSSSDTADSNITGGSKQCSSIQSLELLDSHSLKTYRTVEPDAELSDSASSTSIGTVPKRWETNSASTDNAIPRRWEFDYVKEMLSNIEVMFKDYAVGRTQVIVNPHLFYQLESCNQYSSNGRVIPRIDKRLLFDCVSECLDLRCSQYVGGGYRSLAKGLSLVRRKEILSQEVNKEILGWSANIGDSMIDELVDKDMSNQYGRWLDFDVEAFELGTQIQSRILNSLIDEVVADILIF</sequence>
<dbReference type="Pfam" id="PF14309">
    <property type="entry name" value="DUF4378"/>
    <property type="match status" value="1"/>
</dbReference>
<feature type="region of interest" description="Disordered" evidence="1">
    <location>
        <begin position="697"/>
        <end position="718"/>
    </location>
</feature>
<feature type="region of interest" description="Disordered" evidence="1">
    <location>
        <begin position="319"/>
        <end position="348"/>
    </location>
</feature>
<dbReference type="PANTHER" id="PTHR21726">
    <property type="entry name" value="PHOSPHATIDYLINOSITOL N-ACETYLGLUCOSAMINYLTRANSFERASE SUBUNIT P DOWN SYNDROME CRITICAL REGION PROTEIN 5 -RELATED"/>
    <property type="match status" value="1"/>
</dbReference>
<evidence type="ECO:0000313" key="5">
    <source>
        <dbReference type="Proteomes" id="UP001190926"/>
    </source>
</evidence>
<evidence type="ECO:0000313" key="4">
    <source>
        <dbReference type="EMBL" id="KAH6820246.1"/>
    </source>
</evidence>
<evidence type="ECO:0008006" key="6">
    <source>
        <dbReference type="Google" id="ProtNLM"/>
    </source>
</evidence>
<feature type="domain" description="DUF4378" evidence="2">
    <location>
        <begin position="778"/>
        <end position="930"/>
    </location>
</feature>
<feature type="region of interest" description="Disordered" evidence="1">
    <location>
        <begin position="384"/>
        <end position="411"/>
    </location>
</feature>
<protein>
    <recommendedName>
        <fullName evidence="6">DUF4378 domain-containing protein</fullName>
    </recommendedName>
</protein>
<keyword evidence="5" id="KW-1185">Reference proteome</keyword>
<dbReference type="Proteomes" id="UP001190926">
    <property type="component" value="Unassembled WGS sequence"/>
</dbReference>
<reference evidence="4 5" key="1">
    <citation type="journal article" date="2021" name="Nat. Commun.">
        <title>Incipient diploidization of the medicinal plant Perilla within 10,000 years.</title>
        <authorList>
            <person name="Zhang Y."/>
            <person name="Shen Q."/>
            <person name="Leng L."/>
            <person name="Zhang D."/>
            <person name="Chen S."/>
            <person name="Shi Y."/>
            <person name="Ning Z."/>
            <person name="Chen S."/>
        </authorList>
    </citation>
    <scope>NUCLEOTIDE SEQUENCE [LARGE SCALE GENOMIC DNA]</scope>
    <source>
        <strain evidence="5">cv. PC099</strain>
    </source>
</reference>
<name>A0AAD4IS01_PERFH</name>
<dbReference type="InterPro" id="IPR025486">
    <property type="entry name" value="DUF4378"/>
</dbReference>
<feature type="compositionally biased region" description="Basic and acidic residues" evidence="1">
    <location>
        <begin position="514"/>
        <end position="527"/>
    </location>
</feature>
<dbReference type="AlphaFoldDB" id="A0AAD4IS01"/>
<evidence type="ECO:0000259" key="2">
    <source>
        <dbReference type="Pfam" id="PF14309"/>
    </source>
</evidence>
<gene>
    <name evidence="4" type="ORF">C2S53_011966</name>
</gene>
<evidence type="ECO:0000259" key="3">
    <source>
        <dbReference type="Pfam" id="PF14383"/>
    </source>
</evidence>
<feature type="region of interest" description="Disordered" evidence="1">
    <location>
        <begin position="438"/>
        <end position="541"/>
    </location>
</feature>
<feature type="compositionally biased region" description="Polar residues" evidence="1">
    <location>
        <begin position="394"/>
        <end position="411"/>
    </location>
</feature>
<comment type="caution">
    <text evidence="4">The sequence shown here is derived from an EMBL/GenBank/DDBJ whole genome shotgun (WGS) entry which is preliminary data.</text>
</comment>
<proteinExistence type="predicted"/>
<dbReference type="PANTHER" id="PTHR21726:SF29">
    <property type="entry name" value="EXPRESSED PROTEIN"/>
    <property type="match status" value="1"/>
</dbReference>